<accession>A0A646NXX4</accession>
<feature type="domain" description="RelA/SpoT" evidence="1">
    <location>
        <begin position="33"/>
        <end position="164"/>
    </location>
</feature>
<organism evidence="2 3">
    <name type="scientific">Pseudomonas haemolytica</name>
    <dbReference type="NCBI Taxonomy" id="2600065"/>
    <lineage>
        <taxon>Bacteria</taxon>
        <taxon>Pseudomonadati</taxon>
        <taxon>Pseudomonadota</taxon>
        <taxon>Gammaproteobacteria</taxon>
        <taxon>Pseudomonadales</taxon>
        <taxon>Pseudomonadaceae</taxon>
        <taxon>Pseudomonas</taxon>
    </lineage>
</organism>
<dbReference type="GO" id="GO:0015969">
    <property type="term" value="P:guanosine tetraphosphate metabolic process"/>
    <property type="evidence" value="ECO:0007669"/>
    <property type="project" value="InterPro"/>
</dbReference>
<dbReference type="RefSeq" id="WP_153837992.1">
    <property type="nucleotide sequence ID" value="NZ_VOIX01000003.1"/>
</dbReference>
<evidence type="ECO:0000259" key="1">
    <source>
        <dbReference type="Pfam" id="PF04607"/>
    </source>
</evidence>
<dbReference type="AlphaFoldDB" id="A0A646NXX4"/>
<sequence length="295" mass="33976">MNESDFKHQAEIIRSDIEHKLTACGMLCRVFSRGKGHGSLSTKLNSLSDDGKSLKYSKVGKLLQDAIGVRVFLYFSDDISIARNILCAAYNYRDESSAVDVPKSEEFSVTRYNLVFDMPERYLDEMERVISNRAIDSTFETQIRSVLSEGWHEVEHDLRYKQKEHWQGSDDLSRALNGIVATLETSEWGMRKIFDDLAYRQYKCKNWAAMLNLKFRMRVASTLDDKLVKIFNADSEVAKKFLRLDRSKVFMAYAEKFFSIPLTLTNVVFILNAISEVSSDITEITPDRILKIRNS</sequence>
<dbReference type="EMBL" id="VOIX01000003">
    <property type="protein sequence ID" value="MRJ20225.1"/>
    <property type="molecule type" value="Genomic_DNA"/>
</dbReference>
<name>A0A646NXX4_9PSED</name>
<dbReference type="InterPro" id="IPR043519">
    <property type="entry name" value="NT_sf"/>
</dbReference>
<reference evidence="2 3" key="1">
    <citation type="submission" date="2019-08" db="EMBL/GenBank/DDBJ databases">
        <title>Pseudomonas haemolytica sp. nov. isolated from raw milk and skim milk concentrate.</title>
        <authorList>
            <person name="Hofmann K."/>
            <person name="Huptas C."/>
            <person name="Doll E."/>
            <person name="Scherer S."/>
            <person name="Wenning M."/>
        </authorList>
    </citation>
    <scope>NUCLEOTIDE SEQUENCE [LARGE SCALE GENOMIC DNA]</scope>
    <source>
        <strain evidence="2 3">DSM 108988</strain>
    </source>
</reference>
<dbReference type="Gene3D" id="3.30.460.10">
    <property type="entry name" value="Beta Polymerase, domain 2"/>
    <property type="match status" value="1"/>
</dbReference>
<gene>
    <name evidence="2" type="ORF">FRT60_07715</name>
</gene>
<evidence type="ECO:0000313" key="2">
    <source>
        <dbReference type="EMBL" id="MRJ20225.1"/>
    </source>
</evidence>
<comment type="caution">
    <text evidence="2">The sequence shown here is derived from an EMBL/GenBank/DDBJ whole genome shotgun (WGS) entry which is preliminary data.</text>
</comment>
<dbReference type="Proteomes" id="UP000432048">
    <property type="component" value="Unassembled WGS sequence"/>
</dbReference>
<dbReference type="Pfam" id="PF04607">
    <property type="entry name" value="RelA_SpoT"/>
    <property type="match status" value="1"/>
</dbReference>
<dbReference type="PANTHER" id="PTHR41773">
    <property type="entry name" value="GTP PYROPHOSPHATASE-RELATED"/>
    <property type="match status" value="1"/>
</dbReference>
<evidence type="ECO:0000313" key="3">
    <source>
        <dbReference type="Proteomes" id="UP000432048"/>
    </source>
</evidence>
<dbReference type="SUPFAM" id="SSF81301">
    <property type="entry name" value="Nucleotidyltransferase"/>
    <property type="match status" value="1"/>
</dbReference>
<dbReference type="PANTHER" id="PTHR41773:SF1">
    <property type="entry name" value="RELA_SPOT DOMAIN-CONTAINING PROTEIN"/>
    <property type="match status" value="1"/>
</dbReference>
<protein>
    <submittedName>
        <fullName evidence="2">RelA/SpoT protein</fullName>
    </submittedName>
</protein>
<proteinExistence type="predicted"/>
<dbReference type="InterPro" id="IPR007685">
    <property type="entry name" value="RelA_SpoT"/>
</dbReference>